<dbReference type="Pfam" id="PF08479">
    <property type="entry name" value="POTRA_2"/>
    <property type="match status" value="1"/>
</dbReference>
<dbReference type="Gene3D" id="3.10.20.310">
    <property type="entry name" value="membrane protein fhac"/>
    <property type="match status" value="1"/>
</dbReference>
<dbReference type="PANTHER" id="PTHR34597">
    <property type="entry name" value="SLR1661 PROTEIN"/>
    <property type="match status" value="1"/>
</dbReference>
<evidence type="ECO:0000256" key="7">
    <source>
        <dbReference type="ARBA" id="ARBA00023136"/>
    </source>
</evidence>
<dbReference type="GO" id="GO:0098046">
    <property type="term" value="C:type V protein secretion system complex"/>
    <property type="evidence" value="ECO:0007669"/>
    <property type="project" value="TreeGrafter"/>
</dbReference>
<dbReference type="Proteomes" id="UP000321199">
    <property type="component" value="Chromosome"/>
</dbReference>
<comment type="similarity">
    <text evidence="2">Belongs to the TPS (TC 1.B.20) family.</text>
</comment>
<keyword evidence="11" id="KW-1185">Reference proteome</keyword>
<organism evidence="10 11">
    <name type="scientific">Comamonas flocculans</name>
    <dbReference type="NCBI Taxonomy" id="2597701"/>
    <lineage>
        <taxon>Bacteria</taxon>
        <taxon>Pseudomonadati</taxon>
        <taxon>Pseudomonadota</taxon>
        <taxon>Betaproteobacteria</taxon>
        <taxon>Burkholderiales</taxon>
        <taxon>Comamonadaceae</taxon>
        <taxon>Comamonas</taxon>
    </lineage>
</organism>
<evidence type="ECO:0000256" key="8">
    <source>
        <dbReference type="ARBA" id="ARBA00023237"/>
    </source>
</evidence>
<evidence type="ECO:0000256" key="4">
    <source>
        <dbReference type="ARBA" id="ARBA00022452"/>
    </source>
</evidence>
<evidence type="ECO:0000259" key="9">
    <source>
        <dbReference type="PROSITE" id="PS51779"/>
    </source>
</evidence>
<feature type="domain" description="POTRA" evidence="9">
    <location>
        <begin position="49"/>
        <end position="123"/>
    </location>
</feature>
<gene>
    <name evidence="10" type="ORF">FOZ74_08770</name>
</gene>
<keyword evidence="6" id="KW-0653">Protein transport</keyword>
<dbReference type="GO" id="GO:0008320">
    <property type="term" value="F:protein transmembrane transporter activity"/>
    <property type="evidence" value="ECO:0007669"/>
    <property type="project" value="TreeGrafter"/>
</dbReference>
<evidence type="ECO:0000256" key="6">
    <source>
        <dbReference type="ARBA" id="ARBA00022927"/>
    </source>
</evidence>
<dbReference type="InterPro" id="IPR034746">
    <property type="entry name" value="POTRA"/>
</dbReference>
<dbReference type="PANTHER" id="PTHR34597:SF6">
    <property type="entry name" value="BLR6126 PROTEIN"/>
    <property type="match status" value="1"/>
</dbReference>
<comment type="subcellular location">
    <subcellularLocation>
        <location evidence="1">Cell outer membrane</location>
    </subcellularLocation>
</comment>
<dbReference type="InterPro" id="IPR005565">
    <property type="entry name" value="Hemolysn_activator_HlyB_C"/>
</dbReference>
<dbReference type="GO" id="GO:0046819">
    <property type="term" value="P:protein secretion by the type V secretion system"/>
    <property type="evidence" value="ECO:0007669"/>
    <property type="project" value="TreeGrafter"/>
</dbReference>
<evidence type="ECO:0000313" key="11">
    <source>
        <dbReference type="Proteomes" id="UP000321199"/>
    </source>
</evidence>
<dbReference type="PROSITE" id="PS51779">
    <property type="entry name" value="POTRA"/>
    <property type="match status" value="1"/>
</dbReference>
<evidence type="ECO:0000313" key="10">
    <source>
        <dbReference type="EMBL" id="QEA13117.1"/>
    </source>
</evidence>
<protein>
    <submittedName>
        <fullName evidence="10">ShlB/FhaC/HecB family hemolysin secretion/activation protein</fullName>
    </submittedName>
</protein>
<evidence type="ECO:0000256" key="2">
    <source>
        <dbReference type="ARBA" id="ARBA00009055"/>
    </source>
</evidence>
<keyword evidence="5" id="KW-0812">Transmembrane</keyword>
<dbReference type="Gene3D" id="2.40.160.50">
    <property type="entry name" value="membrane protein fhac: a member of the omp85/tpsb transporter family"/>
    <property type="match status" value="1"/>
</dbReference>
<evidence type="ECO:0000256" key="1">
    <source>
        <dbReference type="ARBA" id="ARBA00004442"/>
    </source>
</evidence>
<sequence>MHDTRAHTEGDRMGSAETAHTAAGAFWRALAAAAMLAWAGAAHAEGEATAIERFEVGGNTLLESAAVARALGPAPGSMTVAQMQAAAQRLQDAYRAAGWGAVLVLLPEQSLSDKVLHLQVVEGKLRQVNVTGQQRYSRENVLRSLPSLQPGTTPSLADLDRELLMVNDNPGKFARVVLQPGEATGEVDALVSVQERPLLPWQWSLDNTGAPGTGALRATLLYQNANVADRDLVWGVRAATSPTHPSRASALGTTLRLPLYAQKLAIEGALIASNTRSASNLTPAGELRFSGSGLSAGARAVWMLPSLGETKSQLALGFDARVYRTRCGLGEFGAAGCGDTLNNTMHALPLTLSWTAHKLGSYLLRAQWVANLPVGSAGRDADYEANRPGARSRYQLLRLDGEAQARLAPRWALGVRASAQYAPRALVAAEQFGIGGMGSVRGYAERELVGDAGLAASLELRSPLGAWVSGGASGSELLPVLALFVDAGQVSNHLDTQCLAARTRCSLWSAGASAQWSLNQRGLLRIDLARAGADARDTRKGDWKLHFSLSYSL</sequence>
<dbReference type="EMBL" id="CP042344">
    <property type="protein sequence ID" value="QEA13117.1"/>
    <property type="molecule type" value="Genomic_DNA"/>
</dbReference>
<keyword evidence="4" id="KW-1134">Transmembrane beta strand</keyword>
<dbReference type="KEGG" id="cof:FOZ74_08770"/>
<keyword evidence="8" id="KW-0998">Cell outer membrane</keyword>
<evidence type="ECO:0000256" key="5">
    <source>
        <dbReference type="ARBA" id="ARBA00022692"/>
    </source>
</evidence>
<dbReference type="AlphaFoldDB" id="A0A5B8RZ16"/>
<keyword evidence="3" id="KW-0813">Transport</keyword>
<proteinExistence type="inferred from homology"/>
<name>A0A5B8RZ16_9BURK</name>
<dbReference type="Pfam" id="PF03865">
    <property type="entry name" value="ShlB"/>
    <property type="match status" value="1"/>
</dbReference>
<reference evidence="10 11" key="1">
    <citation type="submission" date="2019-07" db="EMBL/GenBank/DDBJ databases">
        <title>Complete genome sequence of Comamonas sp. NLF 7-7 isolated from livestock.</title>
        <authorList>
            <person name="Kim D.H."/>
            <person name="Kim J.G."/>
        </authorList>
    </citation>
    <scope>NUCLEOTIDE SEQUENCE [LARGE SCALE GENOMIC DNA]</scope>
    <source>
        <strain evidence="10 11">NLF 7-7</strain>
    </source>
</reference>
<keyword evidence="7" id="KW-0472">Membrane</keyword>
<dbReference type="OrthoDB" id="9763372at2"/>
<dbReference type="InterPro" id="IPR013686">
    <property type="entry name" value="Polypept-transport_assoc_ShlB"/>
</dbReference>
<dbReference type="GO" id="GO:0009279">
    <property type="term" value="C:cell outer membrane"/>
    <property type="evidence" value="ECO:0007669"/>
    <property type="project" value="UniProtKB-SubCell"/>
</dbReference>
<dbReference type="InterPro" id="IPR051544">
    <property type="entry name" value="TPS_OM_transporter"/>
</dbReference>
<evidence type="ECO:0000256" key="3">
    <source>
        <dbReference type="ARBA" id="ARBA00022448"/>
    </source>
</evidence>
<accession>A0A5B8RZ16</accession>